<dbReference type="InterPro" id="IPR025164">
    <property type="entry name" value="Toastrack_DUF4097"/>
</dbReference>
<reference evidence="3 4" key="1">
    <citation type="journal article" date="2019" name="Int. J. Syst. Evol. Microbiol.">
        <title>The Global Catalogue of Microorganisms (GCM) 10K type strain sequencing project: providing services to taxonomists for standard genome sequencing and annotation.</title>
        <authorList>
            <consortium name="The Broad Institute Genomics Platform"/>
            <consortium name="The Broad Institute Genome Sequencing Center for Infectious Disease"/>
            <person name="Wu L."/>
            <person name="Ma J."/>
        </authorList>
    </citation>
    <scope>NUCLEOTIDE SEQUENCE [LARGE SCALE GENOMIC DNA]</scope>
    <source>
        <strain evidence="3 4">JCM 4565</strain>
    </source>
</reference>
<dbReference type="EMBL" id="BAAABW010000031">
    <property type="protein sequence ID" value="GAA0374532.1"/>
    <property type="molecule type" value="Genomic_DNA"/>
</dbReference>
<gene>
    <name evidence="3" type="ORF">GCM10010319_61360</name>
</gene>
<evidence type="ECO:0000259" key="2">
    <source>
        <dbReference type="Pfam" id="PF13349"/>
    </source>
</evidence>
<dbReference type="Pfam" id="PF13349">
    <property type="entry name" value="DUF4097"/>
    <property type="match status" value="1"/>
</dbReference>
<organism evidence="3 4">
    <name type="scientific">Streptomyces blastmyceticus</name>
    <dbReference type="NCBI Taxonomy" id="68180"/>
    <lineage>
        <taxon>Bacteria</taxon>
        <taxon>Bacillati</taxon>
        <taxon>Actinomycetota</taxon>
        <taxon>Actinomycetes</taxon>
        <taxon>Kitasatosporales</taxon>
        <taxon>Streptomycetaceae</taxon>
        <taxon>Streptomyces</taxon>
    </lineage>
</organism>
<feature type="compositionally biased region" description="Polar residues" evidence="1">
    <location>
        <begin position="278"/>
        <end position="290"/>
    </location>
</feature>
<feature type="domain" description="DUF4097" evidence="2">
    <location>
        <begin position="61"/>
        <end position="266"/>
    </location>
</feature>
<dbReference type="Proteomes" id="UP001500063">
    <property type="component" value="Unassembled WGS sequence"/>
</dbReference>
<dbReference type="RefSeq" id="WP_344123033.1">
    <property type="nucleotide sequence ID" value="NZ_BAAABW010000031.1"/>
</dbReference>
<name>A0ABN0XW69_9ACTN</name>
<comment type="caution">
    <text evidence="3">The sequence shown here is derived from an EMBL/GenBank/DDBJ whole genome shotgun (WGS) entry which is preliminary data.</text>
</comment>
<feature type="region of interest" description="Disordered" evidence="1">
    <location>
        <begin position="271"/>
        <end position="290"/>
    </location>
</feature>
<keyword evidence="4" id="KW-1185">Reference proteome</keyword>
<sequence>MPAQSKWSLSTPQKVTFEEPVTALAVRIIGGTVNVVGDATGPARLELSEIDGRPLTVTLDEGALTVAYDDLPWKNLTTWFSRKSWHRTATVTLTVPTGTDVEVGVAGASAVVSNVTGRTAVRSVSGDVTLVGITGPVRAETVSGLLEAQGIGGDLQFKSVSGDLTLVESSGGTVRADSISGDVVVDLSPAVPGPSLVLGTVSGDVAIRLPNTVDAEVDANTTSGALSCGFGELHVSSQFGAKKITGRLGAGRGSLKVTSVSGAVALLRRPETDDWTQAGPTDSTPQGKVL</sequence>
<evidence type="ECO:0000313" key="3">
    <source>
        <dbReference type="EMBL" id="GAA0374532.1"/>
    </source>
</evidence>
<evidence type="ECO:0000313" key="4">
    <source>
        <dbReference type="Proteomes" id="UP001500063"/>
    </source>
</evidence>
<protein>
    <submittedName>
        <fullName evidence="3">DUF4097 family beta strand repeat-containing protein</fullName>
    </submittedName>
</protein>
<accession>A0ABN0XW69</accession>
<evidence type="ECO:0000256" key="1">
    <source>
        <dbReference type="SAM" id="MobiDB-lite"/>
    </source>
</evidence>
<proteinExistence type="predicted"/>